<proteinExistence type="predicted"/>
<sequence>MEEVGHVYLYTVDYRNLVSRIGDWGESTLNHHFRKGFPSRILDQLASHPSRVDSLQDLMDINLDLDTRYHARQKEKSHHQLKKPEASKSNSSQSQSSPNSNQKKKNFQKRDKPHSALLNKDFKLINSEKERRLKECLCTFFGGKNSLESHFKGVKTSLPNRQANFPARESLGEDNVVFNGLHCLPSIGQL</sequence>
<feature type="compositionally biased region" description="Low complexity" evidence="1">
    <location>
        <begin position="87"/>
        <end position="101"/>
    </location>
</feature>
<protein>
    <submittedName>
        <fullName evidence="2">Uncharacterized protein</fullName>
    </submittedName>
</protein>
<evidence type="ECO:0000313" key="2">
    <source>
        <dbReference type="EMBL" id="MBW0498815.1"/>
    </source>
</evidence>
<evidence type="ECO:0000256" key="1">
    <source>
        <dbReference type="SAM" id="MobiDB-lite"/>
    </source>
</evidence>
<evidence type="ECO:0000313" key="3">
    <source>
        <dbReference type="Proteomes" id="UP000765509"/>
    </source>
</evidence>
<accession>A0A9Q3DD26</accession>
<gene>
    <name evidence="2" type="ORF">O181_038530</name>
</gene>
<organism evidence="2 3">
    <name type="scientific">Austropuccinia psidii MF-1</name>
    <dbReference type="NCBI Taxonomy" id="1389203"/>
    <lineage>
        <taxon>Eukaryota</taxon>
        <taxon>Fungi</taxon>
        <taxon>Dikarya</taxon>
        <taxon>Basidiomycota</taxon>
        <taxon>Pucciniomycotina</taxon>
        <taxon>Pucciniomycetes</taxon>
        <taxon>Pucciniales</taxon>
        <taxon>Sphaerophragmiaceae</taxon>
        <taxon>Austropuccinia</taxon>
    </lineage>
</organism>
<name>A0A9Q3DD26_9BASI</name>
<dbReference type="OrthoDB" id="5552562at2759"/>
<dbReference type="AlphaFoldDB" id="A0A9Q3DD26"/>
<keyword evidence="3" id="KW-1185">Reference proteome</keyword>
<dbReference type="Proteomes" id="UP000765509">
    <property type="component" value="Unassembled WGS sequence"/>
</dbReference>
<comment type="caution">
    <text evidence="2">The sequence shown here is derived from an EMBL/GenBank/DDBJ whole genome shotgun (WGS) entry which is preliminary data.</text>
</comment>
<reference evidence="2" key="1">
    <citation type="submission" date="2021-03" db="EMBL/GenBank/DDBJ databases">
        <title>Draft genome sequence of rust myrtle Austropuccinia psidii MF-1, a brazilian biotype.</title>
        <authorList>
            <person name="Quecine M.C."/>
            <person name="Pachon D.M.R."/>
            <person name="Bonatelli M.L."/>
            <person name="Correr F.H."/>
            <person name="Franceschini L.M."/>
            <person name="Leite T.F."/>
            <person name="Margarido G.R.A."/>
            <person name="Almeida C.A."/>
            <person name="Ferrarezi J.A."/>
            <person name="Labate C.A."/>
        </authorList>
    </citation>
    <scope>NUCLEOTIDE SEQUENCE</scope>
    <source>
        <strain evidence="2">MF-1</strain>
    </source>
</reference>
<feature type="region of interest" description="Disordered" evidence="1">
    <location>
        <begin position="72"/>
        <end position="113"/>
    </location>
</feature>
<dbReference type="EMBL" id="AVOT02014914">
    <property type="protein sequence ID" value="MBW0498815.1"/>
    <property type="molecule type" value="Genomic_DNA"/>
</dbReference>